<name>A0A4S3J6F6_9EURO</name>
<comment type="caution">
    <text evidence="1">The sequence shown here is derived from an EMBL/GenBank/DDBJ whole genome shotgun (WGS) entry which is preliminary data.</text>
</comment>
<accession>A0A4S3J6F6</accession>
<dbReference type="VEuPathDB" id="FungiDB:EYZ11_010022"/>
<sequence length="60" mass="6508">MRSKTLCKLRGVLSSLPECESGEKKSDGFISESPDLVWLCIRDPATGRTCTTTADYSGLP</sequence>
<keyword evidence="2" id="KW-1185">Reference proteome</keyword>
<dbReference type="AlphaFoldDB" id="A0A4S3J6F6"/>
<dbReference type="EMBL" id="SOSA01000511">
    <property type="protein sequence ID" value="THC90519.1"/>
    <property type="molecule type" value="Genomic_DNA"/>
</dbReference>
<dbReference type="Proteomes" id="UP000308092">
    <property type="component" value="Unassembled WGS sequence"/>
</dbReference>
<reference evidence="1 2" key="1">
    <citation type="submission" date="2019-03" db="EMBL/GenBank/DDBJ databases">
        <title>The genome sequence of a newly discovered highly antifungal drug resistant Aspergillus species, Aspergillus tanneri NIH 1004.</title>
        <authorList>
            <person name="Mounaud S."/>
            <person name="Singh I."/>
            <person name="Joardar V."/>
            <person name="Pakala S."/>
            <person name="Pakala S."/>
            <person name="Venepally P."/>
            <person name="Hoover J."/>
            <person name="Nierman W."/>
            <person name="Chung J."/>
            <person name="Losada L."/>
        </authorList>
    </citation>
    <scope>NUCLEOTIDE SEQUENCE [LARGE SCALE GENOMIC DNA]</scope>
    <source>
        <strain evidence="1 2">NIH1004</strain>
    </source>
</reference>
<evidence type="ECO:0000313" key="1">
    <source>
        <dbReference type="EMBL" id="THC90519.1"/>
    </source>
</evidence>
<organism evidence="1 2">
    <name type="scientific">Aspergillus tanneri</name>
    <dbReference type="NCBI Taxonomy" id="1220188"/>
    <lineage>
        <taxon>Eukaryota</taxon>
        <taxon>Fungi</taxon>
        <taxon>Dikarya</taxon>
        <taxon>Ascomycota</taxon>
        <taxon>Pezizomycotina</taxon>
        <taxon>Eurotiomycetes</taxon>
        <taxon>Eurotiomycetidae</taxon>
        <taxon>Eurotiales</taxon>
        <taxon>Aspergillaceae</taxon>
        <taxon>Aspergillus</taxon>
        <taxon>Aspergillus subgen. Circumdati</taxon>
    </lineage>
</organism>
<protein>
    <submittedName>
        <fullName evidence="1">Uncharacterized protein</fullName>
    </submittedName>
</protein>
<evidence type="ECO:0000313" key="2">
    <source>
        <dbReference type="Proteomes" id="UP000308092"/>
    </source>
</evidence>
<proteinExistence type="predicted"/>
<gene>
    <name evidence="1" type="ORF">EYZ11_010022</name>
</gene>